<evidence type="ECO:0000313" key="2">
    <source>
        <dbReference type="EMBL" id="MDP9796574.1"/>
    </source>
</evidence>
<accession>A0ABT9MYR2</accession>
<dbReference type="RefSeq" id="WP_306833250.1">
    <property type="nucleotide sequence ID" value="NZ_JAUSRA010000001.1"/>
</dbReference>
<name>A0ABT9MYR2_9ACTN</name>
<gene>
    <name evidence="2" type="ORF">J2S43_005086</name>
</gene>
<evidence type="ECO:0000256" key="1">
    <source>
        <dbReference type="SAM" id="Phobius"/>
    </source>
</evidence>
<keyword evidence="1" id="KW-0812">Transmembrane</keyword>
<organism evidence="2 3">
    <name type="scientific">Catenuloplanes nepalensis</name>
    <dbReference type="NCBI Taxonomy" id="587533"/>
    <lineage>
        <taxon>Bacteria</taxon>
        <taxon>Bacillati</taxon>
        <taxon>Actinomycetota</taxon>
        <taxon>Actinomycetes</taxon>
        <taxon>Micromonosporales</taxon>
        <taxon>Micromonosporaceae</taxon>
        <taxon>Catenuloplanes</taxon>
    </lineage>
</organism>
<protein>
    <recommendedName>
        <fullName evidence="4">DUF58 domain-containing protein</fullName>
    </recommendedName>
</protein>
<evidence type="ECO:0008006" key="4">
    <source>
        <dbReference type="Google" id="ProtNLM"/>
    </source>
</evidence>
<feature type="transmembrane region" description="Helical" evidence="1">
    <location>
        <begin position="210"/>
        <end position="228"/>
    </location>
</feature>
<sequence length="343" mass="37347">MRADELVLRTPIPGAVVCWLLILSGSQVAGLAGGSDIVSPVFRVLCLVVGVFPLTIMIGQWRTPPRLSPEGIHAAPPIGLRYHPTIPWDMVGRIWTDGPTIRVRLRDPDAAAGADHTFRARMRRNRNRYSADLLLPLLWGKRYRPLAADAVSRFSGGRLRLERALVDPVPGNYDVAIPDNRVAPRVLLLLLPAIIPWAFASVAFETGASPLIPLTLAVAVTVPLVILARRLAGPLVAPHIIAPDGLRVRVANPRAHDLRVPWAHVDRIWHGRLGRSPVVLVLLDAPDALAGGDERLRARMRRNRARTGADVIIPTAGSGMDEAYLAIAVAHRSNGTRELEHVA</sequence>
<reference evidence="2 3" key="1">
    <citation type="submission" date="2023-07" db="EMBL/GenBank/DDBJ databases">
        <title>Sequencing the genomes of 1000 actinobacteria strains.</title>
        <authorList>
            <person name="Klenk H.-P."/>
        </authorList>
    </citation>
    <scope>NUCLEOTIDE SEQUENCE [LARGE SCALE GENOMIC DNA]</scope>
    <source>
        <strain evidence="2 3">DSM 44710</strain>
    </source>
</reference>
<proteinExistence type="predicted"/>
<comment type="caution">
    <text evidence="2">The sequence shown here is derived from an EMBL/GenBank/DDBJ whole genome shotgun (WGS) entry which is preliminary data.</text>
</comment>
<dbReference type="EMBL" id="JAUSRA010000001">
    <property type="protein sequence ID" value="MDP9796574.1"/>
    <property type="molecule type" value="Genomic_DNA"/>
</dbReference>
<dbReference type="Proteomes" id="UP001240984">
    <property type="component" value="Unassembled WGS sequence"/>
</dbReference>
<keyword evidence="1" id="KW-1133">Transmembrane helix</keyword>
<keyword evidence="3" id="KW-1185">Reference proteome</keyword>
<feature type="transmembrane region" description="Helical" evidence="1">
    <location>
        <begin position="12"/>
        <end position="31"/>
    </location>
</feature>
<keyword evidence="1" id="KW-0472">Membrane</keyword>
<evidence type="ECO:0000313" key="3">
    <source>
        <dbReference type="Proteomes" id="UP001240984"/>
    </source>
</evidence>
<feature type="transmembrane region" description="Helical" evidence="1">
    <location>
        <begin position="37"/>
        <end position="58"/>
    </location>
</feature>
<feature type="transmembrane region" description="Helical" evidence="1">
    <location>
        <begin position="186"/>
        <end position="204"/>
    </location>
</feature>